<organism evidence="2 3">
    <name type="scientific">Ignelater luminosus</name>
    <name type="common">Cucubano</name>
    <name type="synonym">Pyrophorus luminosus</name>
    <dbReference type="NCBI Taxonomy" id="2038154"/>
    <lineage>
        <taxon>Eukaryota</taxon>
        <taxon>Metazoa</taxon>
        <taxon>Ecdysozoa</taxon>
        <taxon>Arthropoda</taxon>
        <taxon>Hexapoda</taxon>
        <taxon>Insecta</taxon>
        <taxon>Pterygota</taxon>
        <taxon>Neoptera</taxon>
        <taxon>Endopterygota</taxon>
        <taxon>Coleoptera</taxon>
        <taxon>Polyphaga</taxon>
        <taxon>Elateriformia</taxon>
        <taxon>Elateroidea</taxon>
        <taxon>Elateridae</taxon>
        <taxon>Agrypninae</taxon>
        <taxon>Pyrophorini</taxon>
        <taxon>Ignelater</taxon>
    </lineage>
</organism>
<reference evidence="2" key="1">
    <citation type="submission" date="2019-08" db="EMBL/GenBank/DDBJ databases">
        <title>The genome of the North American firefly Photinus pyralis.</title>
        <authorList>
            <consortium name="Photinus pyralis genome working group"/>
            <person name="Fallon T.R."/>
            <person name="Sander Lower S.E."/>
            <person name="Weng J.-K."/>
        </authorList>
    </citation>
    <scope>NUCLEOTIDE SEQUENCE</scope>
    <source>
        <strain evidence="2">TRF0915ILg1</strain>
        <tissue evidence="2">Whole body</tissue>
    </source>
</reference>
<evidence type="ECO:0000256" key="1">
    <source>
        <dbReference type="ARBA" id="ARBA00004123"/>
    </source>
</evidence>
<dbReference type="OrthoDB" id="8066019at2759"/>
<dbReference type="InterPro" id="IPR036388">
    <property type="entry name" value="WH-like_DNA-bd_sf"/>
</dbReference>
<dbReference type="Proteomes" id="UP000801492">
    <property type="component" value="Unassembled WGS sequence"/>
</dbReference>
<name>A0A8K0D2J9_IGNLU</name>
<dbReference type="EMBL" id="VTPC01006391">
    <property type="protein sequence ID" value="KAF2894982.1"/>
    <property type="molecule type" value="Genomic_DNA"/>
</dbReference>
<comment type="caution">
    <text evidence="2">The sequence shown here is derived from an EMBL/GenBank/DDBJ whole genome shotgun (WGS) entry which is preliminary data.</text>
</comment>
<proteinExistence type="predicted"/>
<dbReference type="SUPFAM" id="SSF46689">
    <property type="entry name" value="Homeodomain-like"/>
    <property type="match status" value="1"/>
</dbReference>
<dbReference type="GO" id="GO:0005634">
    <property type="term" value="C:nucleus"/>
    <property type="evidence" value="ECO:0007669"/>
    <property type="project" value="UniProtKB-SubCell"/>
</dbReference>
<keyword evidence="3" id="KW-1185">Reference proteome</keyword>
<comment type="subcellular location">
    <subcellularLocation>
        <location evidence="1">Nucleus</location>
    </subcellularLocation>
</comment>
<gene>
    <name evidence="2" type="ORF">ILUMI_11215</name>
</gene>
<sequence length="145" mass="16968">MASHALEIRKRIIYKYQENINASYAHIARELKLSRKRVRDVIIRFNERLTYEKQDGSGRKNGLLDKELEKKVGGAYKVNPSVSLRRMAQRFKTSRTTVQKIKRNNNLKTFKAVKVSNRNAIQNQTAKTRARKLYNEFLGILMDVL</sequence>
<dbReference type="InterPro" id="IPR009057">
    <property type="entry name" value="Homeodomain-like_sf"/>
</dbReference>
<dbReference type="Gene3D" id="1.10.10.10">
    <property type="entry name" value="Winged helix-like DNA-binding domain superfamily/Winged helix DNA-binding domain"/>
    <property type="match status" value="1"/>
</dbReference>
<accession>A0A8K0D2J9</accession>
<dbReference type="AlphaFoldDB" id="A0A8K0D2J9"/>
<evidence type="ECO:0000313" key="3">
    <source>
        <dbReference type="Proteomes" id="UP000801492"/>
    </source>
</evidence>
<evidence type="ECO:0008006" key="4">
    <source>
        <dbReference type="Google" id="ProtNLM"/>
    </source>
</evidence>
<protein>
    <recommendedName>
        <fullName evidence="4">Transposase</fullName>
    </recommendedName>
</protein>
<evidence type="ECO:0000313" key="2">
    <source>
        <dbReference type="EMBL" id="KAF2894982.1"/>
    </source>
</evidence>